<evidence type="ECO:0000313" key="1">
    <source>
        <dbReference type="EMBL" id="OGY91979.1"/>
    </source>
</evidence>
<comment type="caution">
    <text evidence="1">The sequence shown here is derived from an EMBL/GenBank/DDBJ whole genome shotgun (WGS) entry which is preliminary data.</text>
</comment>
<protein>
    <submittedName>
        <fullName evidence="1">Uncharacterized protein</fullName>
    </submittedName>
</protein>
<dbReference type="Proteomes" id="UP000178109">
    <property type="component" value="Unassembled WGS sequence"/>
</dbReference>
<gene>
    <name evidence="1" type="ORF">A3H70_01150</name>
</gene>
<dbReference type="EMBL" id="MHKO01000032">
    <property type="protein sequence ID" value="OGY91979.1"/>
    <property type="molecule type" value="Genomic_DNA"/>
</dbReference>
<name>A0A1G2BTT2_9BACT</name>
<reference evidence="1 2" key="1">
    <citation type="journal article" date="2016" name="Nat. Commun.">
        <title>Thousands of microbial genomes shed light on interconnected biogeochemical processes in an aquifer system.</title>
        <authorList>
            <person name="Anantharaman K."/>
            <person name="Brown C.T."/>
            <person name="Hug L.A."/>
            <person name="Sharon I."/>
            <person name="Castelle C.J."/>
            <person name="Probst A.J."/>
            <person name="Thomas B.C."/>
            <person name="Singh A."/>
            <person name="Wilkins M.J."/>
            <person name="Karaoz U."/>
            <person name="Brodie E.L."/>
            <person name="Williams K.H."/>
            <person name="Hubbard S.S."/>
            <person name="Banfield J.F."/>
        </authorList>
    </citation>
    <scope>NUCLEOTIDE SEQUENCE [LARGE SCALE GENOMIC DNA]</scope>
</reference>
<evidence type="ECO:0000313" key="2">
    <source>
        <dbReference type="Proteomes" id="UP000178109"/>
    </source>
</evidence>
<dbReference type="STRING" id="1798553.A3H70_01150"/>
<dbReference type="AlphaFoldDB" id="A0A1G2BTT2"/>
<accession>A0A1G2BTT2</accession>
<sequence>MQIVINKKFKKSSCGSTSYHKKICKQHLNLITEKVFKLYNRADPKALIDMLHLEENCINQLLAITKRVSKNLGVGLDHAHLAARALEASERLNEIKPFIDKKVNIKKLQSEIENLFSSSGKKYLSNLLV</sequence>
<organism evidence="1 2">
    <name type="scientific">Candidatus Komeilibacteria bacterium RIFCSPLOWO2_02_FULL_48_11</name>
    <dbReference type="NCBI Taxonomy" id="1798553"/>
    <lineage>
        <taxon>Bacteria</taxon>
        <taxon>Candidatus Komeiliibacteriota</taxon>
    </lineage>
</organism>
<proteinExistence type="predicted"/>